<dbReference type="AlphaFoldDB" id="A0A3B0K429"/>
<keyword evidence="2" id="KW-1185">Reference proteome</keyword>
<dbReference type="EMBL" id="OUUW01000017">
    <property type="protein sequence ID" value="SPP88964.1"/>
    <property type="molecule type" value="Genomic_DNA"/>
</dbReference>
<accession>A0A3B0K429</accession>
<evidence type="ECO:0000313" key="2">
    <source>
        <dbReference type="Proteomes" id="UP000268350"/>
    </source>
</evidence>
<organism evidence="1 2">
    <name type="scientific">Drosophila guanche</name>
    <name type="common">Fruit fly</name>
    <dbReference type="NCBI Taxonomy" id="7266"/>
    <lineage>
        <taxon>Eukaryota</taxon>
        <taxon>Metazoa</taxon>
        <taxon>Ecdysozoa</taxon>
        <taxon>Arthropoda</taxon>
        <taxon>Hexapoda</taxon>
        <taxon>Insecta</taxon>
        <taxon>Pterygota</taxon>
        <taxon>Neoptera</taxon>
        <taxon>Endopterygota</taxon>
        <taxon>Diptera</taxon>
        <taxon>Brachycera</taxon>
        <taxon>Muscomorpha</taxon>
        <taxon>Ephydroidea</taxon>
        <taxon>Drosophilidae</taxon>
        <taxon>Drosophila</taxon>
        <taxon>Sophophora</taxon>
    </lineage>
</organism>
<feature type="non-terminal residue" evidence="1">
    <location>
        <position position="130"/>
    </location>
</feature>
<protein>
    <submittedName>
        <fullName evidence="1">Uncharacterized protein</fullName>
    </submittedName>
</protein>
<evidence type="ECO:0000313" key="1">
    <source>
        <dbReference type="EMBL" id="SPP88964.1"/>
    </source>
</evidence>
<gene>
    <name evidence="1" type="ORF">DGUA_6G019144</name>
</gene>
<dbReference type="Proteomes" id="UP000268350">
    <property type="component" value="Unassembled WGS sequence"/>
</dbReference>
<sequence length="130" mass="14707">MLSFSKKRVDVLGPANSDVSRVGCMGKWEKCTVDELMPQSFGVVWENEKSQTVLFIGTRHHRDTLCRLQKLTRIRVSLRFVIGKKKASVPMQCFSQSGKEHFLATSTHFICDKPLQKLQSAFLQCSNGSN</sequence>
<name>A0A3B0K429_DROGU</name>
<reference evidence="2" key="1">
    <citation type="submission" date="2018-01" db="EMBL/GenBank/DDBJ databases">
        <authorList>
            <person name="Alioto T."/>
            <person name="Alioto T."/>
        </authorList>
    </citation>
    <scope>NUCLEOTIDE SEQUENCE [LARGE SCALE GENOMIC DNA]</scope>
</reference>
<proteinExistence type="predicted"/>